<dbReference type="EMBL" id="CAVNYO010000136">
    <property type="protein sequence ID" value="CAK5267923.1"/>
    <property type="molecule type" value="Genomic_DNA"/>
</dbReference>
<reference evidence="1" key="1">
    <citation type="submission" date="2023-11" db="EMBL/GenBank/DDBJ databases">
        <authorList>
            <person name="De Vega J J."/>
            <person name="De Vega J J."/>
        </authorList>
    </citation>
    <scope>NUCLEOTIDE SEQUENCE</scope>
</reference>
<evidence type="ECO:0000313" key="2">
    <source>
        <dbReference type="Proteomes" id="UP001295794"/>
    </source>
</evidence>
<name>A0AAD2Q268_9AGAR</name>
<organism evidence="1 2">
    <name type="scientific">Mycena citricolor</name>
    <dbReference type="NCBI Taxonomy" id="2018698"/>
    <lineage>
        <taxon>Eukaryota</taxon>
        <taxon>Fungi</taxon>
        <taxon>Dikarya</taxon>
        <taxon>Basidiomycota</taxon>
        <taxon>Agaricomycotina</taxon>
        <taxon>Agaricomycetes</taxon>
        <taxon>Agaricomycetidae</taxon>
        <taxon>Agaricales</taxon>
        <taxon>Marasmiineae</taxon>
        <taxon>Mycenaceae</taxon>
        <taxon>Mycena</taxon>
    </lineage>
</organism>
<accession>A0AAD2Q268</accession>
<dbReference type="Proteomes" id="UP001295794">
    <property type="component" value="Unassembled WGS sequence"/>
</dbReference>
<proteinExistence type="predicted"/>
<evidence type="ECO:0000313" key="1">
    <source>
        <dbReference type="EMBL" id="CAK5267923.1"/>
    </source>
</evidence>
<comment type="caution">
    <text evidence="1">The sequence shown here is derived from an EMBL/GenBank/DDBJ whole genome shotgun (WGS) entry which is preliminary data.</text>
</comment>
<gene>
    <name evidence="1" type="ORF">MYCIT1_LOCUS10845</name>
</gene>
<protein>
    <submittedName>
        <fullName evidence="1">Uncharacterized protein</fullName>
    </submittedName>
</protein>
<feature type="non-terminal residue" evidence="1">
    <location>
        <position position="84"/>
    </location>
</feature>
<keyword evidence="2" id="KW-1185">Reference proteome</keyword>
<sequence>MVDRARARSDSPRGVSAFEELVVRRDFSLCWRGHSEESIAWCVRKQERQVTSNQAQAAYVLKNAVSHQAIKYINGHTQIRTSNA</sequence>
<dbReference type="AlphaFoldDB" id="A0AAD2Q268"/>